<evidence type="ECO:0000256" key="5">
    <source>
        <dbReference type="ARBA" id="ARBA00074140"/>
    </source>
</evidence>
<evidence type="ECO:0000256" key="1">
    <source>
        <dbReference type="ARBA" id="ARBA00022491"/>
    </source>
</evidence>
<keyword evidence="9" id="KW-1185">Reference proteome</keyword>
<name>S4XGX9_9CORY</name>
<dbReference type="PANTHER" id="PTHR11019:SF199">
    <property type="entry name" value="HTH-TYPE TRANSCRIPTIONAL REGULATOR NIMR"/>
    <property type="match status" value="1"/>
</dbReference>
<dbReference type="PROSITE" id="PS00041">
    <property type="entry name" value="HTH_ARAC_FAMILY_1"/>
    <property type="match status" value="1"/>
</dbReference>
<evidence type="ECO:0000313" key="9">
    <source>
        <dbReference type="Proteomes" id="UP000014809"/>
    </source>
</evidence>
<dbReference type="SUPFAM" id="SSF51182">
    <property type="entry name" value="RmlC-like cupins"/>
    <property type="match status" value="1"/>
</dbReference>
<reference evidence="8 9" key="1">
    <citation type="submission" date="2012-06" db="EMBL/GenBank/DDBJ databases">
        <title>Complete genome sequence of Corynebacterium terpenotabidum Y-11 (=DSM 44721).</title>
        <authorList>
            <person name="Ruckert C."/>
            <person name="Albersmeier A."/>
            <person name="Al-Dilaimi A."/>
            <person name="Szczepanowski R."/>
            <person name="Kalinowski J."/>
        </authorList>
    </citation>
    <scope>NUCLEOTIDE SEQUENCE [LARGE SCALE GENOMIC DNA]</scope>
    <source>
        <strain evidence="8 9">Y-11</strain>
    </source>
</reference>
<dbReference type="PATRIC" id="fig|1200352.3.peg.2202"/>
<dbReference type="Proteomes" id="UP000014809">
    <property type="component" value="Chromosome"/>
</dbReference>
<evidence type="ECO:0000256" key="6">
    <source>
        <dbReference type="ARBA" id="ARBA00079449"/>
    </source>
</evidence>
<dbReference type="Pfam" id="PF12833">
    <property type="entry name" value="HTH_18"/>
    <property type="match status" value="1"/>
</dbReference>
<keyword evidence="2" id="KW-0805">Transcription regulation</keyword>
<evidence type="ECO:0000259" key="7">
    <source>
        <dbReference type="PROSITE" id="PS01124"/>
    </source>
</evidence>
<dbReference type="AlphaFoldDB" id="S4XGX9"/>
<dbReference type="GO" id="GO:0003700">
    <property type="term" value="F:DNA-binding transcription factor activity"/>
    <property type="evidence" value="ECO:0007669"/>
    <property type="project" value="InterPro"/>
</dbReference>
<dbReference type="InterPro" id="IPR020449">
    <property type="entry name" value="Tscrpt_reg_AraC-type_HTH"/>
</dbReference>
<evidence type="ECO:0000256" key="2">
    <source>
        <dbReference type="ARBA" id="ARBA00023015"/>
    </source>
</evidence>
<proteinExistence type="predicted"/>
<evidence type="ECO:0000256" key="3">
    <source>
        <dbReference type="ARBA" id="ARBA00023125"/>
    </source>
</evidence>
<dbReference type="GO" id="GO:0043565">
    <property type="term" value="F:sequence-specific DNA binding"/>
    <property type="evidence" value="ECO:0007669"/>
    <property type="project" value="InterPro"/>
</dbReference>
<sequence length="261" mass="28445">MTVDPRHQPECAADAFRFPARAVGSGDDHERDTRWGGHSHSAHELIWNECGVGHAVTGRQLWTVTRTVGLWIPAGAPHSGSAPAGSRQMAVYFDASNPPLSDHPVAVDLTDLLRLLLDRLVTETLTSDAHRTTEQMIFDVLRPSDHGLVLQVPSSPLVAPVVDAVRRDPADRRTLKDWARELGVSTRTITRVFERETDLGFTRWLAAARAQVAVRLLGEDMPIAKVADAVGYGSASSFTTAFRRVTGTTPGQFFAADLHAV</sequence>
<dbReference type="eggNOG" id="COG2207">
    <property type="taxonomic scope" value="Bacteria"/>
</dbReference>
<dbReference type="HOGENOM" id="CLU_000445_87_2_11"/>
<dbReference type="InterPro" id="IPR018060">
    <property type="entry name" value="HTH_AraC"/>
</dbReference>
<accession>S4XGX9</accession>
<keyword evidence="3" id="KW-0238">DNA-binding</keyword>
<dbReference type="InterPro" id="IPR011051">
    <property type="entry name" value="RmlC_Cupin_sf"/>
</dbReference>
<organism evidence="8 9">
    <name type="scientific">Corynebacterium terpenotabidum Y-11</name>
    <dbReference type="NCBI Taxonomy" id="1200352"/>
    <lineage>
        <taxon>Bacteria</taxon>
        <taxon>Bacillati</taxon>
        <taxon>Actinomycetota</taxon>
        <taxon>Actinomycetes</taxon>
        <taxon>Mycobacteriales</taxon>
        <taxon>Corynebacteriaceae</taxon>
        <taxon>Corynebacterium</taxon>
    </lineage>
</organism>
<dbReference type="SMART" id="SM00342">
    <property type="entry name" value="HTH_ARAC"/>
    <property type="match status" value="1"/>
</dbReference>
<keyword evidence="4" id="KW-0804">Transcription</keyword>
<keyword evidence="1" id="KW-0678">Repressor</keyword>
<dbReference type="STRING" id="1200352.A606_10785"/>
<dbReference type="SUPFAM" id="SSF46689">
    <property type="entry name" value="Homeodomain-like"/>
    <property type="match status" value="1"/>
</dbReference>
<protein>
    <recommendedName>
        <fullName evidence="5">HTH-type transcriptional regulator RipA</fullName>
    </recommendedName>
    <alternativeName>
        <fullName evidence="6">Repressor of iron proteins A</fullName>
    </alternativeName>
</protein>
<dbReference type="PROSITE" id="PS01124">
    <property type="entry name" value="HTH_ARAC_FAMILY_2"/>
    <property type="match status" value="1"/>
</dbReference>
<dbReference type="InterPro" id="IPR018062">
    <property type="entry name" value="HTH_AraC-typ_CS"/>
</dbReference>
<dbReference type="Gene3D" id="1.10.10.60">
    <property type="entry name" value="Homeodomain-like"/>
    <property type="match status" value="1"/>
</dbReference>
<dbReference type="FunFam" id="1.10.10.60:FF:000132">
    <property type="entry name" value="AraC family transcriptional regulator"/>
    <property type="match status" value="1"/>
</dbReference>
<dbReference type="PRINTS" id="PR00032">
    <property type="entry name" value="HTHARAC"/>
</dbReference>
<gene>
    <name evidence="8" type="ORF">A606_10785</name>
</gene>
<evidence type="ECO:0000313" key="8">
    <source>
        <dbReference type="EMBL" id="AGP31796.1"/>
    </source>
</evidence>
<dbReference type="KEGG" id="cter:A606_10785"/>
<dbReference type="PANTHER" id="PTHR11019">
    <property type="entry name" value="HTH-TYPE TRANSCRIPTIONAL REGULATOR NIMR"/>
    <property type="match status" value="1"/>
</dbReference>
<dbReference type="RefSeq" id="WP_020442145.1">
    <property type="nucleotide sequence ID" value="NC_021663.1"/>
</dbReference>
<evidence type="ECO:0000256" key="4">
    <source>
        <dbReference type="ARBA" id="ARBA00023163"/>
    </source>
</evidence>
<dbReference type="EMBL" id="CP003696">
    <property type="protein sequence ID" value="AGP31796.1"/>
    <property type="molecule type" value="Genomic_DNA"/>
</dbReference>
<dbReference type="InterPro" id="IPR009057">
    <property type="entry name" value="Homeodomain-like_sf"/>
</dbReference>
<feature type="domain" description="HTH araC/xylS-type" evidence="7">
    <location>
        <begin position="159"/>
        <end position="256"/>
    </location>
</feature>